<evidence type="ECO:0000259" key="4">
    <source>
        <dbReference type="PROSITE" id="PS50102"/>
    </source>
</evidence>
<gene>
    <name evidence="5" type="ORF">R3W88_023585</name>
</gene>
<dbReference type="GO" id="GO:0003729">
    <property type="term" value="F:mRNA binding"/>
    <property type="evidence" value="ECO:0007669"/>
    <property type="project" value="InterPro"/>
</dbReference>
<keyword evidence="1" id="KW-0507">mRNA processing</keyword>
<dbReference type="GO" id="GO:0006397">
    <property type="term" value="P:mRNA processing"/>
    <property type="evidence" value="ECO:0007669"/>
    <property type="project" value="UniProtKB-KW"/>
</dbReference>
<dbReference type="InterPro" id="IPR035979">
    <property type="entry name" value="RBD_domain_sf"/>
</dbReference>
<accession>A0AAV9LY00</accession>
<evidence type="ECO:0000256" key="2">
    <source>
        <dbReference type="ARBA" id="ARBA00022884"/>
    </source>
</evidence>
<keyword evidence="6" id="KW-1185">Reference proteome</keyword>
<sequence>MKSADQFNIFVVILVQRDARVIWDQKTGRSRGFGFVSFRNQQEAQSTINDLNGKWLGSRQIRCNWAAKSAGAGDGIQSLDAKSVVELTRNIRSLQLTSIVIFMLLGLVPLKMSVFSETKVLVFVRYNSHAEAARAI</sequence>
<keyword evidence="2 3" id="KW-0694">RNA-binding</keyword>
<dbReference type="PROSITE" id="PS50102">
    <property type="entry name" value="RRM"/>
    <property type="match status" value="1"/>
</dbReference>
<evidence type="ECO:0000313" key="5">
    <source>
        <dbReference type="EMBL" id="KAK4730597.1"/>
    </source>
</evidence>
<reference evidence="5 6" key="1">
    <citation type="submission" date="2023-10" db="EMBL/GenBank/DDBJ databases">
        <title>Genome-Wide Identification Analysis in wild type Solanum Pinnatisectum Reveals Some Genes Defensing Phytophthora Infestans.</title>
        <authorList>
            <person name="Sun C."/>
        </authorList>
    </citation>
    <scope>NUCLEOTIDE SEQUENCE [LARGE SCALE GENOMIC DNA]</scope>
    <source>
        <strain evidence="5">LQN</strain>
        <tissue evidence="5">Leaf</tissue>
    </source>
</reference>
<organism evidence="5 6">
    <name type="scientific">Solanum pinnatisectum</name>
    <name type="common">tansyleaf nightshade</name>
    <dbReference type="NCBI Taxonomy" id="50273"/>
    <lineage>
        <taxon>Eukaryota</taxon>
        <taxon>Viridiplantae</taxon>
        <taxon>Streptophyta</taxon>
        <taxon>Embryophyta</taxon>
        <taxon>Tracheophyta</taxon>
        <taxon>Spermatophyta</taxon>
        <taxon>Magnoliopsida</taxon>
        <taxon>eudicotyledons</taxon>
        <taxon>Gunneridae</taxon>
        <taxon>Pentapetalae</taxon>
        <taxon>asterids</taxon>
        <taxon>lamiids</taxon>
        <taxon>Solanales</taxon>
        <taxon>Solanaceae</taxon>
        <taxon>Solanoideae</taxon>
        <taxon>Solaneae</taxon>
        <taxon>Solanum</taxon>
    </lineage>
</organism>
<proteinExistence type="predicted"/>
<protein>
    <recommendedName>
        <fullName evidence="4">RRM domain-containing protein</fullName>
    </recommendedName>
</protein>
<evidence type="ECO:0000313" key="6">
    <source>
        <dbReference type="Proteomes" id="UP001311915"/>
    </source>
</evidence>
<name>A0AAV9LY00_9SOLN</name>
<dbReference type="PANTHER" id="PTHR47640:SF27">
    <property type="entry name" value="OS07G0615400 PROTEIN"/>
    <property type="match status" value="1"/>
</dbReference>
<evidence type="ECO:0000256" key="3">
    <source>
        <dbReference type="PROSITE-ProRule" id="PRU00176"/>
    </source>
</evidence>
<dbReference type="EMBL" id="JAWPEI010000003">
    <property type="protein sequence ID" value="KAK4730597.1"/>
    <property type="molecule type" value="Genomic_DNA"/>
</dbReference>
<dbReference type="InterPro" id="IPR000504">
    <property type="entry name" value="RRM_dom"/>
</dbReference>
<dbReference type="AlphaFoldDB" id="A0AAV9LY00"/>
<dbReference type="Proteomes" id="UP001311915">
    <property type="component" value="Unassembled WGS sequence"/>
</dbReference>
<dbReference type="SUPFAM" id="SSF54928">
    <property type="entry name" value="RNA-binding domain, RBD"/>
    <property type="match status" value="1"/>
</dbReference>
<dbReference type="PANTHER" id="PTHR47640">
    <property type="entry name" value="TRNA SELENOCYSTEINE 1-ASSOCIATED PROTEIN 1-RELATED-RELATED"/>
    <property type="match status" value="1"/>
</dbReference>
<dbReference type="InterPro" id="IPR050825">
    <property type="entry name" value="RBM42_RBP45_47-like"/>
</dbReference>
<dbReference type="InterPro" id="IPR012677">
    <property type="entry name" value="Nucleotide-bd_a/b_plait_sf"/>
</dbReference>
<dbReference type="Pfam" id="PF00076">
    <property type="entry name" value="RRM_1"/>
    <property type="match status" value="1"/>
</dbReference>
<evidence type="ECO:0000256" key="1">
    <source>
        <dbReference type="ARBA" id="ARBA00022664"/>
    </source>
</evidence>
<dbReference type="Gene3D" id="3.30.70.330">
    <property type="match status" value="1"/>
</dbReference>
<feature type="domain" description="RRM" evidence="4">
    <location>
        <begin position="1"/>
        <end position="68"/>
    </location>
</feature>
<comment type="caution">
    <text evidence="5">The sequence shown here is derived from an EMBL/GenBank/DDBJ whole genome shotgun (WGS) entry which is preliminary data.</text>
</comment>